<dbReference type="GO" id="GO:0046872">
    <property type="term" value="F:metal ion binding"/>
    <property type="evidence" value="ECO:0007669"/>
    <property type="project" value="UniProtKB-KW"/>
</dbReference>
<evidence type="ECO:0000256" key="3">
    <source>
        <dbReference type="ARBA" id="ARBA00023002"/>
    </source>
</evidence>
<evidence type="ECO:0000313" key="9">
    <source>
        <dbReference type="Proteomes" id="UP000248806"/>
    </source>
</evidence>
<dbReference type="GO" id="GO:0051537">
    <property type="term" value="F:2 iron, 2 sulfur cluster binding"/>
    <property type="evidence" value="ECO:0007669"/>
    <property type="project" value="UniProtKB-KW"/>
</dbReference>
<feature type="domain" description="Rieske" evidence="7">
    <location>
        <begin position="19"/>
        <end position="114"/>
    </location>
</feature>
<reference evidence="8 9" key="1">
    <citation type="submission" date="2018-06" db="EMBL/GenBank/DDBJ databases">
        <title>Genomic Encyclopedia of Archaeal and Bacterial Type Strains, Phase II (KMG-II): from individual species to whole genera.</title>
        <authorList>
            <person name="Goeker M."/>
        </authorList>
    </citation>
    <scope>NUCLEOTIDE SEQUENCE [LARGE SCALE GENOMIC DNA]</scope>
    <source>
        <strain evidence="8 9">ATCC BAA-1881</strain>
    </source>
</reference>
<dbReference type="PANTHER" id="PTHR21496">
    <property type="entry name" value="FERREDOXIN-RELATED"/>
    <property type="match status" value="1"/>
</dbReference>
<dbReference type="PANTHER" id="PTHR21496:SF23">
    <property type="entry name" value="3-PHENYLPROPIONATE_CINNAMIC ACID DIOXYGENASE FERREDOXIN SUBUNIT"/>
    <property type="match status" value="1"/>
</dbReference>
<evidence type="ECO:0000256" key="4">
    <source>
        <dbReference type="ARBA" id="ARBA00023004"/>
    </source>
</evidence>
<dbReference type="InterPro" id="IPR036922">
    <property type="entry name" value="Rieske_2Fe-2S_sf"/>
</dbReference>
<dbReference type="EMBL" id="QKUF01000004">
    <property type="protein sequence ID" value="PZW32765.1"/>
    <property type="molecule type" value="Genomic_DNA"/>
</dbReference>
<keyword evidence="6" id="KW-0534">Nitrate assimilation</keyword>
<keyword evidence="2" id="KW-0479">Metal-binding</keyword>
<keyword evidence="4" id="KW-0408">Iron</keyword>
<sequence length="118" mass="12741">MTISVSSGVSTTPRTTTTYHLGSIEQIPPGEGRVYVVAGRQIAIFRTRDDTLYATQAHCPHRNGPLADGLVGSHTVLCPLHSYQFDLRTGAPSMPSCTALTLYPVTVDSSRNIVLQLE</sequence>
<dbReference type="RefSeq" id="WP_111321104.1">
    <property type="nucleotide sequence ID" value="NZ_BIFX01000002.1"/>
</dbReference>
<dbReference type="GO" id="GO:0004497">
    <property type="term" value="F:monooxygenase activity"/>
    <property type="evidence" value="ECO:0007669"/>
    <property type="project" value="UniProtKB-ARBA"/>
</dbReference>
<proteinExistence type="predicted"/>
<accession>A0A326UBL4</accession>
<dbReference type="InterPro" id="IPR017941">
    <property type="entry name" value="Rieske_2Fe-2S"/>
</dbReference>
<dbReference type="Gene3D" id="2.102.10.10">
    <property type="entry name" value="Rieske [2Fe-2S] iron-sulphur domain"/>
    <property type="match status" value="1"/>
</dbReference>
<dbReference type="SUPFAM" id="SSF50022">
    <property type="entry name" value="ISP domain"/>
    <property type="match status" value="1"/>
</dbReference>
<evidence type="ECO:0000256" key="2">
    <source>
        <dbReference type="ARBA" id="ARBA00022723"/>
    </source>
</evidence>
<keyword evidence="5" id="KW-0411">Iron-sulfur</keyword>
<organism evidence="8 9">
    <name type="scientific">Thermosporothrix hazakensis</name>
    <dbReference type="NCBI Taxonomy" id="644383"/>
    <lineage>
        <taxon>Bacteria</taxon>
        <taxon>Bacillati</taxon>
        <taxon>Chloroflexota</taxon>
        <taxon>Ktedonobacteria</taxon>
        <taxon>Ktedonobacterales</taxon>
        <taxon>Thermosporotrichaceae</taxon>
        <taxon>Thermosporothrix</taxon>
    </lineage>
</organism>
<protein>
    <submittedName>
        <fullName evidence="8">Nitrite reductase (NADH) small subunit</fullName>
    </submittedName>
</protein>
<evidence type="ECO:0000256" key="6">
    <source>
        <dbReference type="ARBA" id="ARBA00023063"/>
    </source>
</evidence>
<name>A0A326UBL4_THEHA</name>
<keyword evidence="1" id="KW-0001">2Fe-2S</keyword>
<evidence type="ECO:0000313" key="8">
    <source>
        <dbReference type="EMBL" id="PZW32765.1"/>
    </source>
</evidence>
<dbReference type="OrthoDB" id="9795104at2"/>
<dbReference type="InterPro" id="IPR012748">
    <property type="entry name" value="Rieske-like_NirD"/>
</dbReference>
<comment type="caution">
    <text evidence="8">The sequence shown here is derived from an EMBL/GenBank/DDBJ whole genome shotgun (WGS) entry which is preliminary data.</text>
</comment>
<dbReference type="PROSITE" id="PS51296">
    <property type="entry name" value="RIESKE"/>
    <property type="match status" value="1"/>
</dbReference>
<dbReference type="GO" id="GO:0042128">
    <property type="term" value="P:nitrate assimilation"/>
    <property type="evidence" value="ECO:0007669"/>
    <property type="project" value="UniProtKB-KW"/>
</dbReference>
<keyword evidence="9" id="KW-1185">Reference proteome</keyword>
<gene>
    <name evidence="8" type="ORF">EI42_01857</name>
</gene>
<dbReference type="Proteomes" id="UP000248806">
    <property type="component" value="Unassembled WGS sequence"/>
</dbReference>
<dbReference type="AlphaFoldDB" id="A0A326UBL4"/>
<dbReference type="GO" id="GO:0008942">
    <property type="term" value="F:nitrite reductase [NAD(P)H] activity"/>
    <property type="evidence" value="ECO:0007669"/>
    <property type="project" value="InterPro"/>
</dbReference>
<evidence type="ECO:0000256" key="1">
    <source>
        <dbReference type="ARBA" id="ARBA00022714"/>
    </source>
</evidence>
<dbReference type="Pfam" id="PF13806">
    <property type="entry name" value="Rieske_2"/>
    <property type="match status" value="1"/>
</dbReference>
<evidence type="ECO:0000259" key="7">
    <source>
        <dbReference type="PROSITE" id="PS51296"/>
    </source>
</evidence>
<keyword evidence="3" id="KW-0560">Oxidoreductase</keyword>
<dbReference type="GO" id="GO:0016705">
    <property type="term" value="F:oxidoreductase activity, acting on paired donors, with incorporation or reduction of molecular oxygen"/>
    <property type="evidence" value="ECO:0007669"/>
    <property type="project" value="UniProtKB-ARBA"/>
</dbReference>
<evidence type="ECO:0000256" key="5">
    <source>
        <dbReference type="ARBA" id="ARBA00023014"/>
    </source>
</evidence>